<proteinExistence type="predicted"/>
<sequence length="389" mass="44100">MSYLTAALSTAEINALSDPTKSYEDAFRDLEQITNTNFDESPFENGVRYRNTLDILEEQAKTAPDRNMLAVMLNCEYRLWKLDEETSIKYKPFLTHWVQALRRLEEDLTNFKQGTTHNPTSASDSLTAEGVTRARLTWIKGLLIGKDMTEIRSSSPWRTFSLTVPAFERPFDVQPYIQMLVETGVWDKPREPAVPSAPGEKQKPTLNLKMQSRKTVAKADTSSAPQQWQKTMRQKLKEQPDTAVQELKNLPLELSSLDFLTTLLTDRTLEAHSVETAPVIIAYIQHALRLVEKMEAPPSTSDQDSHANGAANGAESRAPVVEYGKEAQSRAVKLMLLFLKSLIRKGLLGTQVLYFEIQEICVRYVWIKEVRDFKSWVEEGKDAAQNGQT</sequence>
<protein>
    <submittedName>
        <fullName evidence="1">Uncharacterized protein</fullName>
    </submittedName>
</protein>
<accession>A0A6A5SGB1</accession>
<dbReference type="InterPro" id="IPR019312">
    <property type="entry name" value="CNOT11"/>
</dbReference>
<dbReference type="OrthoDB" id="10265389at2759"/>
<reference evidence="1" key="1">
    <citation type="journal article" date="2020" name="Stud. Mycol.">
        <title>101 Dothideomycetes genomes: a test case for predicting lifestyles and emergence of pathogens.</title>
        <authorList>
            <person name="Haridas S."/>
            <person name="Albert R."/>
            <person name="Binder M."/>
            <person name="Bloem J."/>
            <person name="Labutti K."/>
            <person name="Salamov A."/>
            <person name="Andreopoulos B."/>
            <person name="Baker S."/>
            <person name="Barry K."/>
            <person name="Bills G."/>
            <person name="Bluhm B."/>
            <person name="Cannon C."/>
            <person name="Castanera R."/>
            <person name="Culley D."/>
            <person name="Daum C."/>
            <person name="Ezra D."/>
            <person name="Gonzalez J."/>
            <person name="Henrissat B."/>
            <person name="Kuo A."/>
            <person name="Liang C."/>
            <person name="Lipzen A."/>
            <person name="Lutzoni F."/>
            <person name="Magnuson J."/>
            <person name="Mondo S."/>
            <person name="Nolan M."/>
            <person name="Ohm R."/>
            <person name="Pangilinan J."/>
            <person name="Park H.-J."/>
            <person name="Ramirez L."/>
            <person name="Alfaro M."/>
            <person name="Sun H."/>
            <person name="Tritt A."/>
            <person name="Yoshinaga Y."/>
            <person name="Zwiers L.-H."/>
            <person name="Turgeon B."/>
            <person name="Goodwin S."/>
            <person name="Spatafora J."/>
            <person name="Crous P."/>
            <person name="Grigoriev I."/>
        </authorList>
    </citation>
    <scope>NUCLEOTIDE SEQUENCE</scope>
    <source>
        <strain evidence="1">CBS 161.51</strain>
    </source>
</reference>
<dbReference type="AlphaFoldDB" id="A0A6A5SGB1"/>
<dbReference type="GO" id="GO:0030014">
    <property type="term" value="C:CCR4-NOT complex"/>
    <property type="evidence" value="ECO:0007669"/>
    <property type="project" value="InterPro"/>
</dbReference>
<evidence type="ECO:0000313" key="1">
    <source>
        <dbReference type="EMBL" id="KAF1939691.1"/>
    </source>
</evidence>
<keyword evidence="2" id="KW-1185">Reference proteome</keyword>
<evidence type="ECO:0000313" key="2">
    <source>
        <dbReference type="Proteomes" id="UP000800038"/>
    </source>
</evidence>
<dbReference type="Pfam" id="PF10155">
    <property type="entry name" value="CNOT11"/>
    <property type="match status" value="1"/>
</dbReference>
<dbReference type="Proteomes" id="UP000800038">
    <property type="component" value="Unassembled WGS sequence"/>
</dbReference>
<organism evidence="1 2">
    <name type="scientific">Clathrospora elynae</name>
    <dbReference type="NCBI Taxonomy" id="706981"/>
    <lineage>
        <taxon>Eukaryota</taxon>
        <taxon>Fungi</taxon>
        <taxon>Dikarya</taxon>
        <taxon>Ascomycota</taxon>
        <taxon>Pezizomycotina</taxon>
        <taxon>Dothideomycetes</taxon>
        <taxon>Pleosporomycetidae</taxon>
        <taxon>Pleosporales</taxon>
        <taxon>Diademaceae</taxon>
        <taxon>Clathrospora</taxon>
    </lineage>
</organism>
<name>A0A6A5SGB1_9PLEO</name>
<dbReference type="EMBL" id="ML976076">
    <property type="protein sequence ID" value="KAF1939691.1"/>
    <property type="molecule type" value="Genomic_DNA"/>
</dbReference>
<gene>
    <name evidence="1" type="ORF">EJ02DRAFT_456678</name>
</gene>